<reference evidence="5" key="1">
    <citation type="submission" date="2025-08" db="UniProtKB">
        <authorList>
            <consortium name="RefSeq"/>
        </authorList>
    </citation>
    <scope>IDENTIFICATION</scope>
</reference>
<evidence type="ECO:0000313" key="5">
    <source>
        <dbReference type="RefSeq" id="XP_065654694.1"/>
    </source>
</evidence>
<dbReference type="PANTHER" id="PTHR10394">
    <property type="entry name" value="40S RIBOSOMAL PROTEIN S8"/>
    <property type="match status" value="1"/>
</dbReference>
<accession>A0ABM4BZK8</accession>
<gene>
    <name evidence="5" type="primary">LOC100204463</name>
</gene>
<evidence type="ECO:0000256" key="1">
    <source>
        <dbReference type="ARBA" id="ARBA00005257"/>
    </source>
</evidence>
<evidence type="ECO:0000256" key="2">
    <source>
        <dbReference type="ARBA" id="ARBA00022980"/>
    </source>
</evidence>
<dbReference type="Gene3D" id="3.10.290.70">
    <property type="match status" value="1"/>
</dbReference>
<name>A0ABM4BZK8_HYDVU</name>
<keyword evidence="3" id="KW-0687">Ribonucleoprotein</keyword>
<keyword evidence="4" id="KW-1185">Reference proteome</keyword>
<dbReference type="Pfam" id="PF01201">
    <property type="entry name" value="Ribosomal_S8e"/>
    <property type="match status" value="1"/>
</dbReference>
<keyword evidence="2" id="KW-0689">Ribosomal protein</keyword>
<proteinExistence type="inferred from homology"/>
<evidence type="ECO:0000256" key="3">
    <source>
        <dbReference type="ARBA" id="ARBA00023274"/>
    </source>
</evidence>
<protein>
    <submittedName>
        <fullName evidence="5">Small ribosomal subunit protein eS8</fullName>
    </submittedName>
</protein>
<comment type="similarity">
    <text evidence="1">Belongs to the eukaryotic ribosomal protein eS8 family.</text>
</comment>
<dbReference type="RefSeq" id="XP_065654694.1">
    <property type="nucleotide sequence ID" value="XM_065798622.1"/>
</dbReference>
<dbReference type="InterPro" id="IPR001047">
    <property type="entry name" value="Ribosomal_eS8"/>
</dbReference>
<evidence type="ECO:0000313" key="4">
    <source>
        <dbReference type="Proteomes" id="UP001652625"/>
    </source>
</evidence>
<dbReference type="GeneID" id="100204463"/>
<organism evidence="4 5">
    <name type="scientific">Hydra vulgaris</name>
    <name type="common">Hydra</name>
    <name type="synonym">Hydra attenuata</name>
    <dbReference type="NCBI Taxonomy" id="6087"/>
    <lineage>
        <taxon>Eukaryota</taxon>
        <taxon>Metazoa</taxon>
        <taxon>Cnidaria</taxon>
        <taxon>Hydrozoa</taxon>
        <taxon>Hydroidolina</taxon>
        <taxon>Anthoathecata</taxon>
        <taxon>Aplanulata</taxon>
        <taxon>Hydridae</taxon>
        <taxon>Hydra</taxon>
    </lineage>
</organism>
<dbReference type="Proteomes" id="UP001652625">
    <property type="component" value="Chromosome 06"/>
</dbReference>
<dbReference type="InterPro" id="IPR022309">
    <property type="entry name" value="Ribosomal_Se8/biogenesis_NSA2"/>
</dbReference>
<sequence length="184" mass="21039">MANSINYARILNCLNCYFTKRLFNTTSNLERLRSEWRRNRAPANTKLGTENITEVRKAYGGFKKWKAVTVKSGKYSLTSQNIDPEELQLVDIAHCTQAYEEKVITLHTYVIVDVNPLKDKINIEKLSLSDSTYIHIKELFDSGKLYAKVTTKPGQVGLCDGYIVEGLELDNLVNKIKNYRSVLK</sequence>